<organism evidence="2 3">
    <name type="scientific">Pseudobacteroides cellulosolvens ATCC 35603 = DSM 2933</name>
    <dbReference type="NCBI Taxonomy" id="398512"/>
    <lineage>
        <taxon>Bacteria</taxon>
        <taxon>Bacillati</taxon>
        <taxon>Bacillota</taxon>
        <taxon>Clostridia</taxon>
        <taxon>Eubacteriales</taxon>
        <taxon>Oscillospiraceae</taxon>
        <taxon>Pseudobacteroides</taxon>
    </lineage>
</organism>
<proteinExistence type="predicted"/>
<keyword evidence="3" id="KW-1185">Reference proteome</keyword>
<dbReference type="Pfam" id="PF13524">
    <property type="entry name" value="Glyco_trans_1_2"/>
    <property type="match status" value="1"/>
</dbReference>
<name>A0A0L6JV86_9FIRM</name>
<dbReference type="AlphaFoldDB" id="A0A0L6JV86"/>
<dbReference type="RefSeq" id="WP_036935168.1">
    <property type="nucleotide sequence ID" value="NZ_LGTC01000001.1"/>
</dbReference>
<dbReference type="OrthoDB" id="1994110at2"/>
<gene>
    <name evidence="2" type="ORF">Bccel_4918</name>
</gene>
<accession>A0A0L6JV86</accession>
<protein>
    <recommendedName>
        <fullName evidence="1">Spore protein YkvP/CgeB glycosyl transferase-like domain-containing protein</fullName>
    </recommendedName>
</protein>
<dbReference type="EMBL" id="LGTC01000001">
    <property type="protein sequence ID" value="KNY29644.1"/>
    <property type="molecule type" value="Genomic_DNA"/>
</dbReference>
<dbReference type="eggNOG" id="COG4641">
    <property type="taxonomic scope" value="Bacteria"/>
</dbReference>
<reference evidence="3" key="1">
    <citation type="submission" date="2015-07" db="EMBL/GenBank/DDBJ databases">
        <title>Near-Complete Genome Sequence of the Cellulolytic Bacterium Bacteroides (Pseudobacteroides) cellulosolvens ATCC 35603.</title>
        <authorList>
            <person name="Dassa B."/>
            <person name="Utturkar S.M."/>
            <person name="Klingeman D.M."/>
            <person name="Hurt R.A."/>
            <person name="Keller M."/>
            <person name="Xu J."/>
            <person name="Reddy Y.H.K."/>
            <person name="Borovok I."/>
            <person name="Grinberg I.R."/>
            <person name="Lamed R."/>
            <person name="Zhivin O."/>
            <person name="Bayer E.A."/>
            <person name="Brown S.D."/>
        </authorList>
    </citation>
    <scope>NUCLEOTIDE SEQUENCE [LARGE SCALE GENOMIC DNA]</scope>
    <source>
        <strain evidence="3">DSM 2933</strain>
    </source>
</reference>
<dbReference type="SUPFAM" id="SSF53756">
    <property type="entry name" value="UDP-Glycosyltransferase/glycogen phosphorylase"/>
    <property type="match status" value="1"/>
</dbReference>
<dbReference type="Proteomes" id="UP000036923">
    <property type="component" value="Unassembled WGS sequence"/>
</dbReference>
<feature type="domain" description="Spore protein YkvP/CgeB glycosyl transferase-like" evidence="1">
    <location>
        <begin position="186"/>
        <end position="340"/>
    </location>
</feature>
<dbReference type="STRING" id="398512.Bccel_4918"/>
<evidence type="ECO:0000313" key="2">
    <source>
        <dbReference type="EMBL" id="KNY29644.1"/>
    </source>
</evidence>
<evidence type="ECO:0000313" key="3">
    <source>
        <dbReference type="Proteomes" id="UP000036923"/>
    </source>
</evidence>
<comment type="caution">
    <text evidence="2">The sequence shown here is derived from an EMBL/GenBank/DDBJ whole genome shotgun (WGS) entry which is preliminary data.</text>
</comment>
<sequence>MEKKVLIIGPYFHGYNQSVEKAFKKLGWETKVVDFYESYHPITYKNRFLYGLLPLIGVKHFATKYDNYINSVMLKEYNEFKPGLVFVIKGHKVMESTLMAMKKSKTILWMMDSIFNRYGKKFYTYKSILNYDFRFMFEYTDVVNFEKEGVKAYFMPMAYDETIYYPEKNAVKDIDLFMTGLIYPVREKIMLRLIKEFKDIKMKFYGHYLVWRYPLRYIRYYLLGYRKYFMDRNIEPSEINKLNSGSKITLNIHHNQSNFGCNPRVYETLGSGAFHIVDENDYIKDNFSDAVVTFKNYEDLAKKLRYYLNNPNEREIIAEIGHNKVFNNHKYTDRIKEILDIAGIET</sequence>
<dbReference type="InterPro" id="IPR055259">
    <property type="entry name" value="YkvP/CgeB_Glyco_trans-like"/>
</dbReference>
<evidence type="ECO:0000259" key="1">
    <source>
        <dbReference type="Pfam" id="PF13524"/>
    </source>
</evidence>